<dbReference type="Gene3D" id="1.10.238.10">
    <property type="entry name" value="EF-hand"/>
    <property type="match status" value="1"/>
</dbReference>
<dbReference type="InterPro" id="IPR002048">
    <property type="entry name" value="EF_hand_dom"/>
</dbReference>
<feature type="signal peptide" evidence="2">
    <location>
        <begin position="1"/>
        <end position="21"/>
    </location>
</feature>
<dbReference type="SMART" id="SM00054">
    <property type="entry name" value="EFh"/>
    <property type="match status" value="2"/>
</dbReference>
<dbReference type="PROSITE" id="PS50222">
    <property type="entry name" value="EF_HAND_2"/>
    <property type="match status" value="1"/>
</dbReference>
<dbReference type="InterPro" id="IPR018247">
    <property type="entry name" value="EF_Hand_1_Ca_BS"/>
</dbReference>
<dbReference type="InterPro" id="IPR011992">
    <property type="entry name" value="EF-hand-dom_pair"/>
</dbReference>
<comment type="caution">
    <text evidence="4">The sequence shown here is derived from an EMBL/GenBank/DDBJ whole genome shotgun (WGS) entry which is preliminary data.</text>
</comment>
<dbReference type="Pfam" id="PF13202">
    <property type="entry name" value="EF-hand_5"/>
    <property type="match status" value="2"/>
</dbReference>
<proteinExistence type="predicted"/>
<dbReference type="PROSITE" id="PS00018">
    <property type="entry name" value="EF_HAND_1"/>
    <property type="match status" value="1"/>
</dbReference>
<reference evidence="4" key="1">
    <citation type="submission" date="2022-03" db="EMBL/GenBank/DDBJ databases">
        <title>Aurantimonas Liuensis sp. Nov., isolated from the hadal seawater of the Mariana Trench.</title>
        <authorList>
            <person name="Liu R."/>
        </authorList>
    </citation>
    <scope>NUCLEOTIDE SEQUENCE</scope>
    <source>
        <strain evidence="4">LRZ36</strain>
    </source>
</reference>
<feature type="region of interest" description="Disordered" evidence="1">
    <location>
        <begin position="23"/>
        <end position="101"/>
    </location>
</feature>
<dbReference type="AlphaFoldDB" id="A0A9X2KFP0"/>
<feature type="compositionally biased region" description="Basic and acidic residues" evidence="1">
    <location>
        <begin position="36"/>
        <end position="75"/>
    </location>
</feature>
<evidence type="ECO:0000313" key="4">
    <source>
        <dbReference type="EMBL" id="MCP3055435.1"/>
    </source>
</evidence>
<protein>
    <submittedName>
        <fullName evidence="4">EF-hand domain-containing protein</fullName>
    </submittedName>
</protein>
<organism evidence="4 5">
    <name type="scientific">Aurantimonas marianensis</name>
    <dbReference type="NCBI Taxonomy" id="2920428"/>
    <lineage>
        <taxon>Bacteria</taxon>
        <taxon>Pseudomonadati</taxon>
        <taxon>Pseudomonadota</taxon>
        <taxon>Alphaproteobacteria</taxon>
        <taxon>Hyphomicrobiales</taxon>
        <taxon>Aurantimonadaceae</taxon>
        <taxon>Aurantimonas</taxon>
    </lineage>
</organism>
<name>A0A9X2KFP0_9HYPH</name>
<keyword evidence="2" id="KW-0732">Signal</keyword>
<feature type="domain" description="EF-hand" evidence="3">
    <location>
        <begin position="132"/>
        <end position="167"/>
    </location>
</feature>
<keyword evidence="5" id="KW-1185">Reference proteome</keyword>
<gene>
    <name evidence="4" type="ORF">MJ956_09790</name>
</gene>
<dbReference type="Proteomes" id="UP001155220">
    <property type="component" value="Unassembled WGS sequence"/>
</dbReference>
<sequence>MIKSILTLATSALILAGSAMAANGQQTEGAAGQQDRPGEMMQQRDDDMMRPGRQRSERARDDDDMMRSGRQRSERDDDDDDRWGMPGQFYGQGGPDWRRGGMMGPRMGGPHMMRMMMILLDTNGDGALSLDEVQAVHARFFKAIDADADGKVTIEEMQGFMSPMGGRAMPRR</sequence>
<dbReference type="GO" id="GO:0005509">
    <property type="term" value="F:calcium ion binding"/>
    <property type="evidence" value="ECO:0007669"/>
    <property type="project" value="InterPro"/>
</dbReference>
<dbReference type="SUPFAM" id="SSF47473">
    <property type="entry name" value="EF-hand"/>
    <property type="match status" value="1"/>
</dbReference>
<evidence type="ECO:0000259" key="3">
    <source>
        <dbReference type="PROSITE" id="PS50222"/>
    </source>
</evidence>
<accession>A0A9X2KFP0</accession>
<dbReference type="EMBL" id="JALHBS010000053">
    <property type="protein sequence ID" value="MCP3055435.1"/>
    <property type="molecule type" value="Genomic_DNA"/>
</dbReference>
<evidence type="ECO:0000256" key="1">
    <source>
        <dbReference type="SAM" id="MobiDB-lite"/>
    </source>
</evidence>
<evidence type="ECO:0000313" key="5">
    <source>
        <dbReference type="Proteomes" id="UP001155220"/>
    </source>
</evidence>
<dbReference type="RefSeq" id="WP_253964288.1">
    <property type="nucleotide sequence ID" value="NZ_JALHBS010000053.1"/>
</dbReference>
<evidence type="ECO:0000256" key="2">
    <source>
        <dbReference type="SAM" id="SignalP"/>
    </source>
</evidence>
<feature type="chain" id="PRO_5040824920" evidence="2">
    <location>
        <begin position="22"/>
        <end position="172"/>
    </location>
</feature>